<evidence type="ECO:0000256" key="5">
    <source>
        <dbReference type="ARBA" id="ARBA00022692"/>
    </source>
</evidence>
<feature type="transmembrane region" description="Helical" evidence="11">
    <location>
        <begin position="15"/>
        <end position="32"/>
    </location>
</feature>
<evidence type="ECO:0000313" key="14">
    <source>
        <dbReference type="Proteomes" id="UP000017396"/>
    </source>
</evidence>
<dbReference type="GO" id="GO:0015297">
    <property type="term" value="F:antiporter activity"/>
    <property type="evidence" value="ECO:0007669"/>
    <property type="project" value="UniProtKB-KW"/>
</dbReference>
<dbReference type="PANTHER" id="PTHR43562">
    <property type="entry name" value="NAPA-TYPE SODIUM/HYDROGEN ANTIPORTER"/>
    <property type="match status" value="1"/>
</dbReference>
<dbReference type="GO" id="GO:0016020">
    <property type="term" value="C:membrane"/>
    <property type="evidence" value="ECO:0007669"/>
    <property type="project" value="UniProtKB-SubCell"/>
</dbReference>
<dbReference type="GO" id="GO:1902600">
    <property type="term" value="P:proton transmembrane transport"/>
    <property type="evidence" value="ECO:0007669"/>
    <property type="project" value="InterPro"/>
</dbReference>
<keyword evidence="3" id="KW-0813">Transport</keyword>
<dbReference type="KEGG" id="glj:GKIL_3870"/>
<feature type="transmembrane region" description="Helical" evidence="11">
    <location>
        <begin position="133"/>
        <end position="153"/>
    </location>
</feature>
<evidence type="ECO:0000256" key="7">
    <source>
        <dbReference type="ARBA" id="ARBA00023053"/>
    </source>
</evidence>
<dbReference type="RefSeq" id="WP_023175439.1">
    <property type="nucleotide sequence ID" value="NC_022600.1"/>
</dbReference>
<reference evidence="13 14" key="1">
    <citation type="journal article" date="2013" name="PLoS ONE">
        <title>Cultivation and Complete Genome Sequencing of Gloeobacter kilaueensis sp. nov., from a Lava Cave in Kilauea Caldera, Hawai'i.</title>
        <authorList>
            <person name="Saw J.H."/>
            <person name="Schatz M."/>
            <person name="Brown M.V."/>
            <person name="Kunkel D.D."/>
            <person name="Foster J.S."/>
            <person name="Shick H."/>
            <person name="Christensen S."/>
            <person name="Hou S."/>
            <person name="Wan X."/>
            <person name="Donachie S.P."/>
        </authorList>
    </citation>
    <scope>NUCLEOTIDE SEQUENCE [LARGE SCALE GENOMIC DNA]</scope>
    <source>
        <strain evidence="14">JS</strain>
    </source>
</reference>
<feature type="transmembrane region" description="Helical" evidence="11">
    <location>
        <begin position="165"/>
        <end position="187"/>
    </location>
</feature>
<feature type="transmembrane region" description="Helical" evidence="11">
    <location>
        <begin position="71"/>
        <end position="89"/>
    </location>
</feature>
<dbReference type="InterPro" id="IPR038770">
    <property type="entry name" value="Na+/solute_symporter_sf"/>
</dbReference>
<comment type="similarity">
    <text evidence="2">Belongs to the monovalent cation:proton antiporter 2 (CPA2) transporter (TC 2.A.37) family.</text>
</comment>
<evidence type="ECO:0000256" key="8">
    <source>
        <dbReference type="ARBA" id="ARBA00023065"/>
    </source>
</evidence>
<evidence type="ECO:0000256" key="2">
    <source>
        <dbReference type="ARBA" id="ARBA00005551"/>
    </source>
</evidence>
<name>U5QMG6_GLOK1</name>
<feature type="transmembrane region" description="Helical" evidence="11">
    <location>
        <begin position="376"/>
        <end position="396"/>
    </location>
</feature>
<comment type="subcellular location">
    <subcellularLocation>
        <location evidence="1">Membrane</location>
        <topology evidence="1">Multi-pass membrane protein</topology>
    </subcellularLocation>
</comment>
<evidence type="ECO:0000256" key="3">
    <source>
        <dbReference type="ARBA" id="ARBA00022448"/>
    </source>
</evidence>
<evidence type="ECO:0000256" key="1">
    <source>
        <dbReference type="ARBA" id="ARBA00004141"/>
    </source>
</evidence>
<keyword evidence="5 11" id="KW-0812">Transmembrane</keyword>
<evidence type="ECO:0000256" key="11">
    <source>
        <dbReference type="SAM" id="Phobius"/>
    </source>
</evidence>
<evidence type="ECO:0000259" key="12">
    <source>
        <dbReference type="Pfam" id="PF00999"/>
    </source>
</evidence>
<feature type="transmembrane region" description="Helical" evidence="11">
    <location>
        <begin position="44"/>
        <end position="65"/>
    </location>
</feature>
<evidence type="ECO:0000256" key="10">
    <source>
        <dbReference type="ARBA" id="ARBA00023201"/>
    </source>
</evidence>
<keyword evidence="7" id="KW-0915">Sodium</keyword>
<dbReference type="Proteomes" id="UP000017396">
    <property type="component" value="Chromosome"/>
</dbReference>
<feature type="transmembrane region" description="Helical" evidence="11">
    <location>
        <begin position="199"/>
        <end position="224"/>
    </location>
</feature>
<evidence type="ECO:0000313" key="13">
    <source>
        <dbReference type="EMBL" id="AGY60116.1"/>
    </source>
</evidence>
<dbReference type="GO" id="GO:0006814">
    <property type="term" value="P:sodium ion transport"/>
    <property type="evidence" value="ECO:0007669"/>
    <property type="project" value="UniProtKB-KW"/>
</dbReference>
<dbReference type="Gene3D" id="1.20.1530.20">
    <property type="match status" value="1"/>
</dbReference>
<evidence type="ECO:0000256" key="6">
    <source>
        <dbReference type="ARBA" id="ARBA00022989"/>
    </source>
</evidence>
<feature type="transmembrane region" description="Helical" evidence="11">
    <location>
        <begin position="319"/>
        <end position="338"/>
    </location>
</feature>
<dbReference type="STRING" id="1183438.GKIL_3870"/>
<keyword evidence="10" id="KW-0739">Sodium transport</keyword>
<dbReference type="EMBL" id="CP003587">
    <property type="protein sequence ID" value="AGY60116.1"/>
    <property type="molecule type" value="Genomic_DNA"/>
</dbReference>
<evidence type="ECO:0000256" key="4">
    <source>
        <dbReference type="ARBA" id="ARBA00022449"/>
    </source>
</evidence>
<dbReference type="PANTHER" id="PTHR43562:SF3">
    <property type="entry name" value="SODIUM ION_PROTON EXCHANGER (EUROFUNG)"/>
    <property type="match status" value="1"/>
</dbReference>
<keyword evidence="8" id="KW-0406">Ion transport</keyword>
<dbReference type="Pfam" id="PF00999">
    <property type="entry name" value="Na_H_Exchanger"/>
    <property type="match status" value="1"/>
</dbReference>
<dbReference type="InterPro" id="IPR006153">
    <property type="entry name" value="Cation/H_exchanger_TM"/>
</dbReference>
<feature type="domain" description="Cation/H+ exchanger transmembrane" evidence="12">
    <location>
        <begin position="34"/>
        <end position="395"/>
    </location>
</feature>
<accession>U5QMG6</accession>
<keyword evidence="9 11" id="KW-0472">Membrane</keyword>
<feature type="transmembrane region" description="Helical" evidence="11">
    <location>
        <begin position="236"/>
        <end position="268"/>
    </location>
</feature>
<dbReference type="eggNOG" id="COG0475">
    <property type="taxonomic scope" value="Bacteria"/>
</dbReference>
<keyword evidence="6 11" id="KW-1133">Transmembrane helix</keyword>
<evidence type="ECO:0000256" key="9">
    <source>
        <dbReference type="ARBA" id="ARBA00023136"/>
    </source>
</evidence>
<dbReference type="AlphaFoldDB" id="U5QMG6"/>
<feature type="transmembrane region" description="Helical" evidence="11">
    <location>
        <begin position="101"/>
        <end position="127"/>
    </location>
</feature>
<proteinExistence type="inferred from homology"/>
<keyword evidence="14" id="KW-1185">Reference proteome</keyword>
<dbReference type="HOGENOM" id="CLU_005126_7_1_3"/>
<sequence length="411" mass="42506">MSLFFPLLAATSPTASPLLTTLVALVVVYLASKLGGELAVRLQLPAVLGELIFGVLVGVSGLRLLGSGNEVISVLAELGVILLLFEIGLESDLKELLRVGPLASLVATVGVAMPFLLGTAGLIWLFGVPVLPAVFAGAALTATSIGITARILGDLGKVNTTEGQVIIGAAILDDILGIIILAVVLGVTRDGAVSPLGLAYTTFVATGFLVAAIFLGRLFAPFFVKVVNRLRTRGDLIVSALVFAFTLAYLAQALGSEAILGSFAAGLVLAETEKRDDLERRLKPVADVFVPVFFVNVGATTDLSVLNPFNPQTQQGLPITLFLLVAAIVGKVASGYVLRPAKPVNRMAIGFGMIPRGEVGLIFVGQGVGVPGLNPALLTAIVIVVIVTTFLAPPLLRYAIARGGATRLETG</sequence>
<gene>
    <name evidence="13" type="ORF">GKIL_3870</name>
</gene>
<keyword evidence="4" id="KW-0050">Antiport</keyword>
<organism evidence="13 14">
    <name type="scientific">Gloeobacter kilaueensis (strain ATCC BAA-2537 / CCAP 1431/1 / ULC 316 / JS1)</name>
    <dbReference type="NCBI Taxonomy" id="1183438"/>
    <lineage>
        <taxon>Bacteria</taxon>
        <taxon>Bacillati</taxon>
        <taxon>Cyanobacteriota</taxon>
        <taxon>Cyanophyceae</taxon>
        <taxon>Gloeobacterales</taxon>
        <taxon>Gloeobacteraceae</taxon>
        <taxon>Gloeobacter</taxon>
    </lineage>
</organism>
<protein>
    <submittedName>
        <fullName evidence="13">Na+/H+ antiporter</fullName>
    </submittedName>
</protein>